<dbReference type="PANTHER" id="PTHR10629:SF52">
    <property type="entry name" value="DNA (CYTOSINE-5)-METHYLTRANSFERASE 1"/>
    <property type="match status" value="1"/>
</dbReference>
<dbReference type="PANTHER" id="PTHR10629">
    <property type="entry name" value="CYTOSINE-SPECIFIC METHYLTRANSFERASE"/>
    <property type="match status" value="1"/>
</dbReference>
<dbReference type="PRINTS" id="PR00105">
    <property type="entry name" value="C5METTRFRASE"/>
</dbReference>
<organism evidence="7 8">
    <name type="scientific">Streptacidiphilus pinicola</name>
    <dbReference type="NCBI Taxonomy" id="2219663"/>
    <lineage>
        <taxon>Bacteria</taxon>
        <taxon>Bacillati</taxon>
        <taxon>Actinomycetota</taxon>
        <taxon>Actinomycetes</taxon>
        <taxon>Kitasatosporales</taxon>
        <taxon>Streptomycetaceae</taxon>
        <taxon>Streptacidiphilus</taxon>
    </lineage>
</organism>
<keyword evidence="3 6" id="KW-0808">Transferase</keyword>
<proteinExistence type="inferred from homology"/>
<dbReference type="GO" id="GO:0003677">
    <property type="term" value="F:DNA binding"/>
    <property type="evidence" value="ECO:0007669"/>
    <property type="project" value="TreeGrafter"/>
</dbReference>
<keyword evidence="8" id="KW-1185">Reference proteome</keyword>
<dbReference type="GO" id="GO:0009307">
    <property type="term" value="P:DNA restriction-modification system"/>
    <property type="evidence" value="ECO:0007669"/>
    <property type="project" value="UniProtKB-KW"/>
</dbReference>
<evidence type="ECO:0000256" key="2">
    <source>
        <dbReference type="ARBA" id="ARBA00022603"/>
    </source>
</evidence>
<dbReference type="AlphaFoldDB" id="A0A2X0K3F6"/>
<dbReference type="Gene3D" id="3.40.50.150">
    <property type="entry name" value="Vaccinia Virus protein VP39"/>
    <property type="match status" value="1"/>
</dbReference>
<dbReference type="GO" id="GO:0044027">
    <property type="term" value="P:negative regulation of gene expression via chromosomal CpG island methylation"/>
    <property type="evidence" value="ECO:0007669"/>
    <property type="project" value="TreeGrafter"/>
</dbReference>
<gene>
    <name evidence="7" type="ORF">DN069_20360</name>
</gene>
<dbReference type="Gene3D" id="3.90.120.10">
    <property type="entry name" value="DNA Methylase, subunit A, domain 2"/>
    <property type="match status" value="1"/>
</dbReference>
<dbReference type="Proteomes" id="UP000248889">
    <property type="component" value="Unassembled WGS sequence"/>
</dbReference>
<dbReference type="GO" id="GO:0032259">
    <property type="term" value="P:methylation"/>
    <property type="evidence" value="ECO:0007669"/>
    <property type="project" value="UniProtKB-KW"/>
</dbReference>
<evidence type="ECO:0000313" key="7">
    <source>
        <dbReference type="EMBL" id="RAG83795.1"/>
    </source>
</evidence>
<dbReference type="GO" id="GO:0003886">
    <property type="term" value="F:DNA (cytosine-5-)-methyltransferase activity"/>
    <property type="evidence" value="ECO:0007669"/>
    <property type="project" value="UniProtKB-EC"/>
</dbReference>
<evidence type="ECO:0000256" key="5">
    <source>
        <dbReference type="ARBA" id="ARBA00022747"/>
    </source>
</evidence>
<sequence length="369" mass="39827">MTTAPPQTPQTSQIHMVDLFAGPGGLDVAAHWLGLAVDGVEWDADACQTREAAGFRTRQGDVRESSAADFPDATILAGGPPCQTYTLTGNGDGRRALELVKAFAKRMATGEDVSAGLANLGDDYRTGLVLQPLKWALHAAELGHPYNTIVLEQVPGVLPVWETIEEALGGLGLGYRTVSGVLHTEDYGVPQTRRRAILIARRDGEAKLPKPTHHRFRLGAPRPADGNGRKTWVTMGEALGRKDEFKVVSNYSTGGNTERRGRRTSDQPSFTITGKWTRNRLVTPDAKERDLGRFTEGEAGRLQTFPMDFPWDGKARAQQIGNAIPPRLAAHVLAAALGWELDEAALDAAVDSPWETTKGSSPLKPAPAE</sequence>
<name>A0A2X0K3F6_9ACTN</name>
<dbReference type="SUPFAM" id="SSF53335">
    <property type="entry name" value="S-adenosyl-L-methionine-dependent methyltransferases"/>
    <property type="match status" value="1"/>
</dbReference>
<keyword evidence="5" id="KW-0680">Restriction system</keyword>
<evidence type="ECO:0000256" key="1">
    <source>
        <dbReference type="ARBA" id="ARBA00011975"/>
    </source>
</evidence>
<dbReference type="RefSeq" id="WP_111502827.1">
    <property type="nucleotide sequence ID" value="NZ_QKYN01000077.1"/>
</dbReference>
<dbReference type="InterPro" id="IPR050390">
    <property type="entry name" value="C5-Methyltransferase"/>
</dbReference>
<evidence type="ECO:0000313" key="8">
    <source>
        <dbReference type="Proteomes" id="UP000248889"/>
    </source>
</evidence>
<evidence type="ECO:0000256" key="6">
    <source>
        <dbReference type="PROSITE-ProRule" id="PRU01016"/>
    </source>
</evidence>
<dbReference type="EC" id="2.1.1.37" evidence="1"/>
<dbReference type="InterPro" id="IPR001525">
    <property type="entry name" value="C5_MeTfrase"/>
</dbReference>
<comment type="similarity">
    <text evidence="6">Belongs to the class I-like SAM-binding methyltransferase superfamily. C5-methyltransferase family.</text>
</comment>
<dbReference type="PROSITE" id="PS51679">
    <property type="entry name" value="SAM_MT_C5"/>
    <property type="match status" value="1"/>
</dbReference>
<dbReference type="InterPro" id="IPR029063">
    <property type="entry name" value="SAM-dependent_MTases_sf"/>
</dbReference>
<reference evidence="7 8" key="1">
    <citation type="submission" date="2018-06" db="EMBL/GenBank/DDBJ databases">
        <title>Streptacidiphilus pinicola sp. nov., isolated from pine grove soil.</title>
        <authorList>
            <person name="Roh S.G."/>
            <person name="Park S."/>
            <person name="Kim M.-K."/>
            <person name="Yun B.-R."/>
            <person name="Park J."/>
            <person name="Kim M.J."/>
            <person name="Kim Y.S."/>
            <person name="Kim S.B."/>
        </authorList>
    </citation>
    <scope>NUCLEOTIDE SEQUENCE [LARGE SCALE GENOMIC DNA]</scope>
    <source>
        <strain evidence="7 8">MMS16-CNU450</strain>
    </source>
</reference>
<keyword evidence="4 6" id="KW-0949">S-adenosyl-L-methionine</keyword>
<keyword evidence="2 6" id="KW-0489">Methyltransferase</keyword>
<dbReference type="Pfam" id="PF00145">
    <property type="entry name" value="DNA_methylase"/>
    <property type="match status" value="2"/>
</dbReference>
<accession>A0A2X0K3F6</accession>
<comment type="caution">
    <text evidence="7">The sequence shown here is derived from an EMBL/GenBank/DDBJ whole genome shotgun (WGS) entry which is preliminary data.</text>
</comment>
<dbReference type="EMBL" id="QKYN01000077">
    <property type="protein sequence ID" value="RAG83795.1"/>
    <property type="molecule type" value="Genomic_DNA"/>
</dbReference>
<evidence type="ECO:0000256" key="3">
    <source>
        <dbReference type="ARBA" id="ARBA00022679"/>
    </source>
</evidence>
<dbReference type="OrthoDB" id="9813719at2"/>
<feature type="active site" evidence="6">
    <location>
        <position position="82"/>
    </location>
</feature>
<evidence type="ECO:0000256" key="4">
    <source>
        <dbReference type="ARBA" id="ARBA00022691"/>
    </source>
</evidence>
<protein>
    <recommendedName>
        <fullName evidence="1">DNA (cytosine-5-)-methyltransferase</fullName>
        <ecNumber evidence="1">2.1.1.37</ecNumber>
    </recommendedName>
</protein>